<dbReference type="AlphaFoldDB" id="A0A4C1WTE2"/>
<sequence length="99" mass="10480">MRAPKPAHPVMRRLHATGASNSVQQVDARVGRAGAPIRAQLTTRCAALEQPPTIVSIPCPLHCKRGRVASYALSSATIGHTKVVVEFTVVTSLGSKTLQ</sequence>
<comment type="caution">
    <text evidence="2">The sequence shown here is derived from an EMBL/GenBank/DDBJ whole genome shotgun (WGS) entry which is preliminary data.</text>
</comment>
<feature type="region of interest" description="Disordered" evidence="1">
    <location>
        <begin position="1"/>
        <end position="25"/>
    </location>
</feature>
<proteinExistence type="predicted"/>
<evidence type="ECO:0000256" key="1">
    <source>
        <dbReference type="SAM" id="MobiDB-lite"/>
    </source>
</evidence>
<dbReference type="EMBL" id="BGZK01000654">
    <property type="protein sequence ID" value="GBP54756.1"/>
    <property type="molecule type" value="Genomic_DNA"/>
</dbReference>
<evidence type="ECO:0000313" key="2">
    <source>
        <dbReference type="EMBL" id="GBP54756.1"/>
    </source>
</evidence>
<reference evidence="2 3" key="1">
    <citation type="journal article" date="2019" name="Commun. Biol.">
        <title>The bagworm genome reveals a unique fibroin gene that provides high tensile strength.</title>
        <authorList>
            <person name="Kono N."/>
            <person name="Nakamura H."/>
            <person name="Ohtoshi R."/>
            <person name="Tomita M."/>
            <person name="Numata K."/>
            <person name="Arakawa K."/>
        </authorList>
    </citation>
    <scope>NUCLEOTIDE SEQUENCE [LARGE SCALE GENOMIC DNA]</scope>
</reference>
<organism evidence="2 3">
    <name type="scientific">Eumeta variegata</name>
    <name type="common">Bagworm moth</name>
    <name type="synonym">Eumeta japonica</name>
    <dbReference type="NCBI Taxonomy" id="151549"/>
    <lineage>
        <taxon>Eukaryota</taxon>
        <taxon>Metazoa</taxon>
        <taxon>Ecdysozoa</taxon>
        <taxon>Arthropoda</taxon>
        <taxon>Hexapoda</taxon>
        <taxon>Insecta</taxon>
        <taxon>Pterygota</taxon>
        <taxon>Neoptera</taxon>
        <taxon>Endopterygota</taxon>
        <taxon>Lepidoptera</taxon>
        <taxon>Glossata</taxon>
        <taxon>Ditrysia</taxon>
        <taxon>Tineoidea</taxon>
        <taxon>Psychidae</taxon>
        <taxon>Oiketicinae</taxon>
        <taxon>Eumeta</taxon>
    </lineage>
</organism>
<name>A0A4C1WTE2_EUMVA</name>
<dbReference type="Proteomes" id="UP000299102">
    <property type="component" value="Unassembled WGS sequence"/>
</dbReference>
<keyword evidence="3" id="KW-1185">Reference proteome</keyword>
<protein>
    <submittedName>
        <fullName evidence="2">Uncharacterized protein</fullName>
    </submittedName>
</protein>
<gene>
    <name evidence="2" type="ORF">EVAR_90040_1</name>
</gene>
<accession>A0A4C1WTE2</accession>
<evidence type="ECO:0000313" key="3">
    <source>
        <dbReference type="Proteomes" id="UP000299102"/>
    </source>
</evidence>